<dbReference type="GeneID" id="78315747"/>
<sequence>MTLAETVVFIVKLVVGGAAAFCAVLLWARTKDSAWMSVVAGTVVKYAGTVYSMMIELGILFPKEIIVFGIPVSTLVFTAVPDLFFIAAFIIMLYRSR</sequence>
<protein>
    <submittedName>
        <fullName evidence="2">Uncharacterized protein</fullName>
    </submittedName>
</protein>
<dbReference type="RefSeq" id="WP_078932353.1">
    <property type="nucleotide sequence ID" value="NZ_FUWG01000003.1"/>
</dbReference>
<feature type="transmembrane region" description="Helical" evidence="1">
    <location>
        <begin position="34"/>
        <end position="53"/>
    </location>
</feature>
<evidence type="ECO:0000313" key="2">
    <source>
        <dbReference type="EMBL" id="SJZ30285.1"/>
    </source>
</evidence>
<evidence type="ECO:0000313" key="3">
    <source>
        <dbReference type="Proteomes" id="UP000190423"/>
    </source>
</evidence>
<keyword evidence="1" id="KW-0472">Membrane</keyword>
<accession>A0A1T4JJD4</accession>
<dbReference type="Proteomes" id="UP000190423">
    <property type="component" value="Unassembled WGS sequence"/>
</dbReference>
<gene>
    <name evidence="2" type="ORF">SAMN02745149_00427</name>
</gene>
<organism evidence="2 3">
    <name type="scientific">Treponema porcinum</name>
    <dbReference type="NCBI Taxonomy" id="261392"/>
    <lineage>
        <taxon>Bacteria</taxon>
        <taxon>Pseudomonadati</taxon>
        <taxon>Spirochaetota</taxon>
        <taxon>Spirochaetia</taxon>
        <taxon>Spirochaetales</taxon>
        <taxon>Treponemataceae</taxon>
        <taxon>Treponema</taxon>
    </lineage>
</organism>
<name>A0A1T4JJD4_TREPO</name>
<dbReference type="OrthoDB" id="361683at2"/>
<dbReference type="EMBL" id="FUWG01000003">
    <property type="protein sequence ID" value="SJZ30285.1"/>
    <property type="molecule type" value="Genomic_DNA"/>
</dbReference>
<proteinExistence type="predicted"/>
<feature type="transmembrane region" description="Helical" evidence="1">
    <location>
        <begin position="6"/>
        <end position="27"/>
    </location>
</feature>
<dbReference type="AlphaFoldDB" id="A0A1T4JJD4"/>
<reference evidence="2 3" key="1">
    <citation type="submission" date="2017-02" db="EMBL/GenBank/DDBJ databases">
        <authorList>
            <person name="Peterson S.W."/>
        </authorList>
    </citation>
    <scope>NUCLEOTIDE SEQUENCE [LARGE SCALE GENOMIC DNA]</scope>
    <source>
        <strain evidence="2 3">ATCC BAA-908</strain>
    </source>
</reference>
<keyword evidence="1" id="KW-0812">Transmembrane</keyword>
<evidence type="ECO:0000256" key="1">
    <source>
        <dbReference type="SAM" id="Phobius"/>
    </source>
</evidence>
<dbReference type="STRING" id="261392.SAMN02745149_00427"/>
<keyword evidence="3" id="KW-1185">Reference proteome</keyword>
<keyword evidence="1" id="KW-1133">Transmembrane helix</keyword>
<feature type="transmembrane region" description="Helical" evidence="1">
    <location>
        <begin position="65"/>
        <end position="94"/>
    </location>
</feature>